<dbReference type="InterPro" id="IPR003105">
    <property type="entry name" value="SRA_YDG"/>
</dbReference>
<feature type="domain" description="YDG" evidence="3">
    <location>
        <begin position="34"/>
        <end position="125"/>
    </location>
</feature>
<dbReference type="SUPFAM" id="SSF88697">
    <property type="entry name" value="PUA domain-like"/>
    <property type="match status" value="1"/>
</dbReference>
<dbReference type="EMBL" id="BPLQ01013583">
    <property type="protein sequence ID" value="GIY73226.1"/>
    <property type="molecule type" value="Genomic_DNA"/>
</dbReference>
<protein>
    <submittedName>
        <fullName evidence="4">E3 ubiquitin-protein ligase UHRF1</fullName>
    </submittedName>
</protein>
<dbReference type="PANTHER" id="PTHR14140">
    <property type="entry name" value="E3 UBIQUITIN-PROTEIN LIGASE UHRF-RELATED"/>
    <property type="match status" value="1"/>
</dbReference>
<dbReference type="InterPro" id="IPR045134">
    <property type="entry name" value="UHRF1/2-like"/>
</dbReference>
<dbReference type="Proteomes" id="UP001054837">
    <property type="component" value="Unassembled WGS sequence"/>
</dbReference>
<evidence type="ECO:0000313" key="5">
    <source>
        <dbReference type="Proteomes" id="UP001054837"/>
    </source>
</evidence>
<dbReference type="Pfam" id="PF02182">
    <property type="entry name" value="SAD_SRA"/>
    <property type="match status" value="1"/>
</dbReference>
<dbReference type="GO" id="GO:0044027">
    <property type="term" value="P:negative regulation of gene expression via chromosomal CpG island methylation"/>
    <property type="evidence" value="ECO:0007669"/>
    <property type="project" value="TreeGrafter"/>
</dbReference>
<evidence type="ECO:0000259" key="3">
    <source>
        <dbReference type="PROSITE" id="PS51015"/>
    </source>
</evidence>
<dbReference type="PROSITE" id="PS51015">
    <property type="entry name" value="YDG"/>
    <property type="match status" value="1"/>
</dbReference>
<name>A0AAV4VSK9_9ARAC</name>
<dbReference type="GO" id="GO:0005634">
    <property type="term" value="C:nucleus"/>
    <property type="evidence" value="ECO:0007669"/>
    <property type="project" value="UniProtKB-SubCell"/>
</dbReference>
<dbReference type="PANTHER" id="PTHR14140:SF45">
    <property type="entry name" value="RING-TYPE E3 UBIQUITIN TRANSFERASE"/>
    <property type="match status" value="1"/>
</dbReference>
<dbReference type="SMART" id="SM00466">
    <property type="entry name" value="SRA"/>
    <property type="match status" value="1"/>
</dbReference>
<dbReference type="InterPro" id="IPR015947">
    <property type="entry name" value="PUA-like_sf"/>
</dbReference>
<keyword evidence="1 2" id="KW-0539">Nucleus</keyword>
<dbReference type="Gene3D" id="2.30.280.10">
    <property type="entry name" value="SRA-YDG"/>
    <property type="match status" value="1"/>
</dbReference>
<gene>
    <name evidence="4" type="primary">uhrf1</name>
    <name evidence="4" type="ORF">CDAR_572531</name>
</gene>
<dbReference type="AlphaFoldDB" id="A0AAV4VSK9"/>
<organism evidence="4 5">
    <name type="scientific">Caerostris darwini</name>
    <dbReference type="NCBI Taxonomy" id="1538125"/>
    <lineage>
        <taxon>Eukaryota</taxon>
        <taxon>Metazoa</taxon>
        <taxon>Ecdysozoa</taxon>
        <taxon>Arthropoda</taxon>
        <taxon>Chelicerata</taxon>
        <taxon>Arachnida</taxon>
        <taxon>Araneae</taxon>
        <taxon>Araneomorphae</taxon>
        <taxon>Entelegynae</taxon>
        <taxon>Araneoidea</taxon>
        <taxon>Araneidae</taxon>
        <taxon>Caerostris</taxon>
    </lineage>
</organism>
<keyword evidence="5" id="KW-1185">Reference proteome</keyword>
<evidence type="ECO:0000256" key="1">
    <source>
        <dbReference type="ARBA" id="ARBA00023242"/>
    </source>
</evidence>
<comment type="subcellular location">
    <subcellularLocation>
        <location evidence="2">Nucleus</location>
    </subcellularLocation>
</comment>
<proteinExistence type="predicted"/>
<reference evidence="4 5" key="1">
    <citation type="submission" date="2021-06" db="EMBL/GenBank/DDBJ databases">
        <title>Caerostris darwini draft genome.</title>
        <authorList>
            <person name="Kono N."/>
            <person name="Arakawa K."/>
        </authorList>
    </citation>
    <scope>NUCLEOTIDE SEQUENCE [LARGE SCALE GENOMIC DNA]</scope>
</reference>
<comment type="caution">
    <text evidence="4">The sequence shown here is derived from an EMBL/GenBank/DDBJ whole genome shotgun (WGS) entry which is preliminary data.</text>
</comment>
<accession>A0AAV4VSK9</accession>
<dbReference type="InterPro" id="IPR036987">
    <property type="entry name" value="SRA-YDG_sf"/>
</dbReference>
<evidence type="ECO:0000256" key="2">
    <source>
        <dbReference type="PROSITE-ProRule" id="PRU00358"/>
    </source>
</evidence>
<sequence length="125" mass="13601">MASANSSATCDWGKGMVCVGQTKQCTIVPPNHFGRIPDVEVGAMWKFRVQVSESGVHRPHVAGIHGRENDGAYSIVLSGGYKDDVDEGEEFKYTGSGGRDLSGNKRYAEQSYDQILSRMTQSISI</sequence>
<evidence type="ECO:0000313" key="4">
    <source>
        <dbReference type="EMBL" id="GIY73226.1"/>
    </source>
</evidence>
<dbReference type="GO" id="GO:0061630">
    <property type="term" value="F:ubiquitin protein ligase activity"/>
    <property type="evidence" value="ECO:0007669"/>
    <property type="project" value="TreeGrafter"/>
</dbReference>
<dbReference type="GO" id="GO:0016567">
    <property type="term" value="P:protein ubiquitination"/>
    <property type="evidence" value="ECO:0007669"/>
    <property type="project" value="TreeGrafter"/>
</dbReference>